<accession>A0A328TP30</accession>
<name>A0A328TP30_9GAMM</name>
<evidence type="ECO:0000313" key="4">
    <source>
        <dbReference type="Proteomes" id="UP000244334"/>
    </source>
</evidence>
<feature type="transmembrane region" description="Helical" evidence="2">
    <location>
        <begin position="9"/>
        <end position="31"/>
    </location>
</feature>
<keyword evidence="2" id="KW-0812">Transmembrane</keyword>
<protein>
    <submittedName>
        <fullName evidence="3">Uncharacterized protein</fullName>
    </submittedName>
</protein>
<keyword evidence="2" id="KW-1133">Transmembrane helix</keyword>
<proteinExistence type="predicted"/>
<dbReference type="AlphaFoldDB" id="A0A328TP30"/>
<dbReference type="EMBL" id="LJAM02000177">
    <property type="protein sequence ID" value="RAP71242.1"/>
    <property type="molecule type" value="Genomic_DNA"/>
</dbReference>
<organism evidence="3 4">
    <name type="scientific">Candidatus Erwinia dacicola</name>
    <dbReference type="NCBI Taxonomy" id="252393"/>
    <lineage>
        <taxon>Bacteria</taxon>
        <taxon>Pseudomonadati</taxon>
        <taxon>Pseudomonadota</taxon>
        <taxon>Gammaproteobacteria</taxon>
        <taxon>Enterobacterales</taxon>
        <taxon>Erwiniaceae</taxon>
        <taxon>Erwinia</taxon>
    </lineage>
</organism>
<comment type="caution">
    <text evidence="3">The sequence shown here is derived from an EMBL/GenBank/DDBJ whole genome shotgun (WGS) entry which is preliminary data.</text>
</comment>
<evidence type="ECO:0000256" key="1">
    <source>
        <dbReference type="SAM" id="MobiDB-lite"/>
    </source>
</evidence>
<feature type="transmembrane region" description="Helical" evidence="2">
    <location>
        <begin position="85"/>
        <end position="108"/>
    </location>
</feature>
<evidence type="ECO:0000313" key="3">
    <source>
        <dbReference type="EMBL" id="RAP71242.1"/>
    </source>
</evidence>
<reference evidence="3" key="1">
    <citation type="submission" date="2018-04" db="EMBL/GenBank/DDBJ databases">
        <title>Genomes of the Obligate Erwinia dacicola and Facultative Enterobacter sp. OLF Endosymbionts of the Olive Fruit fly, Bactrocera oleae.</title>
        <authorList>
            <person name="Estes A.M."/>
            <person name="Hearn D.J."/>
            <person name="Agarwal S."/>
            <person name="Pierson E.A."/>
            <person name="Dunning-Hotopp J.C."/>
        </authorList>
    </citation>
    <scope>NUCLEOTIDE SEQUENCE [LARGE SCALE GENOMIC DNA]</scope>
    <source>
        <strain evidence="3">Oroville</strain>
    </source>
</reference>
<keyword evidence="2" id="KW-0472">Membrane</keyword>
<feature type="transmembrane region" description="Helical" evidence="2">
    <location>
        <begin position="120"/>
        <end position="143"/>
    </location>
</feature>
<evidence type="ECO:0000256" key="2">
    <source>
        <dbReference type="SAM" id="Phobius"/>
    </source>
</evidence>
<keyword evidence="4" id="KW-1185">Reference proteome</keyword>
<dbReference type="Proteomes" id="UP000244334">
    <property type="component" value="Unassembled WGS sequence"/>
</dbReference>
<gene>
    <name evidence="3" type="ORF">ACZ87_01948</name>
</gene>
<feature type="region of interest" description="Disordered" evidence="1">
    <location>
        <begin position="226"/>
        <end position="245"/>
    </location>
</feature>
<sequence length="245" mass="26399">MILPLASSLYIRIMVALHAGNALIALTLPLANRIEFIPSGHQLRLLLRYTELVSIAHVKLGTGNGTARPGRWLGQLIPEVDLHRALTVLLVSIVPLAVHKVAAVAVHLTNRRLQVVQVDFDTAIAALFGTVFMPAVLPALALMTKAPGRNHVLPLDAPGTISVFTYLVTAGCEVRHAFFSVPVNFTAAVEATRGGRIDLRRIGFSLVEAILVIVIQAECSGKEGWKQQGNSQNGPNFARHIPVNV</sequence>